<protein>
    <submittedName>
        <fullName evidence="4">PAS domain S-box protein</fullName>
    </submittedName>
</protein>
<dbReference type="InterPro" id="IPR000700">
    <property type="entry name" value="PAS-assoc_C"/>
</dbReference>
<gene>
    <name evidence="4" type="ORF">E6C76_17100</name>
</gene>
<dbReference type="AlphaFoldDB" id="A0A4V3WBE7"/>
<dbReference type="OrthoDB" id="9765776at2"/>
<proteinExistence type="predicted"/>
<evidence type="ECO:0000313" key="4">
    <source>
        <dbReference type="EMBL" id="THF62979.1"/>
    </source>
</evidence>
<comment type="caution">
    <text evidence="4">The sequence shown here is derived from an EMBL/GenBank/DDBJ whole genome shotgun (WGS) entry which is preliminary data.</text>
</comment>
<dbReference type="InterPro" id="IPR013656">
    <property type="entry name" value="PAS_4"/>
</dbReference>
<keyword evidence="5" id="KW-1185">Reference proteome</keyword>
<dbReference type="PROSITE" id="PS50111">
    <property type="entry name" value="CHEMOTAXIS_TRANSDUC_2"/>
    <property type="match status" value="1"/>
</dbReference>
<dbReference type="Gene3D" id="1.10.287.950">
    <property type="entry name" value="Methyl-accepting chemotaxis protein"/>
    <property type="match status" value="1"/>
</dbReference>
<dbReference type="InterPro" id="IPR013655">
    <property type="entry name" value="PAS_fold_3"/>
</dbReference>
<name>A0A4V3WBE7_9RHOO</name>
<dbReference type="Pfam" id="PF08447">
    <property type="entry name" value="PAS_3"/>
    <property type="match status" value="1"/>
</dbReference>
<dbReference type="GO" id="GO:0007165">
    <property type="term" value="P:signal transduction"/>
    <property type="evidence" value="ECO:0007669"/>
    <property type="project" value="UniProtKB-KW"/>
</dbReference>
<evidence type="ECO:0000256" key="1">
    <source>
        <dbReference type="PROSITE-ProRule" id="PRU00284"/>
    </source>
</evidence>
<dbReference type="Pfam" id="PF00015">
    <property type="entry name" value="MCPsignal"/>
    <property type="match status" value="1"/>
</dbReference>
<dbReference type="SMART" id="SM00091">
    <property type="entry name" value="PAS"/>
    <property type="match status" value="2"/>
</dbReference>
<accession>A0A4V3WBE7</accession>
<dbReference type="SUPFAM" id="SSF55785">
    <property type="entry name" value="PYP-like sensor domain (PAS domain)"/>
    <property type="match status" value="2"/>
</dbReference>
<dbReference type="Gene3D" id="3.30.450.20">
    <property type="entry name" value="PAS domain"/>
    <property type="match status" value="2"/>
</dbReference>
<dbReference type="SMART" id="SM00086">
    <property type="entry name" value="PAC"/>
    <property type="match status" value="2"/>
</dbReference>
<dbReference type="EMBL" id="SSOC01000006">
    <property type="protein sequence ID" value="THF62979.1"/>
    <property type="molecule type" value="Genomic_DNA"/>
</dbReference>
<dbReference type="InterPro" id="IPR004089">
    <property type="entry name" value="MCPsignal_dom"/>
</dbReference>
<evidence type="ECO:0000259" key="3">
    <source>
        <dbReference type="PROSITE" id="PS50113"/>
    </source>
</evidence>
<reference evidence="4 5" key="1">
    <citation type="submission" date="2019-04" db="EMBL/GenBank/DDBJ databases">
        <title>Azoarcus nasutitermitis sp. nov. isolated from termite nest.</title>
        <authorList>
            <person name="Lin S.-Y."/>
            <person name="Hameed A."/>
            <person name="Hsu Y.-H."/>
            <person name="Young C.-C."/>
        </authorList>
    </citation>
    <scope>NUCLEOTIDE SEQUENCE [LARGE SCALE GENOMIC DNA]</scope>
    <source>
        <strain evidence="4 5">CC-YHH838</strain>
    </source>
</reference>
<dbReference type="PROSITE" id="PS50113">
    <property type="entry name" value="PAC"/>
    <property type="match status" value="1"/>
</dbReference>
<dbReference type="NCBIfam" id="TIGR00229">
    <property type="entry name" value="sensory_box"/>
    <property type="match status" value="2"/>
</dbReference>
<dbReference type="PANTHER" id="PTHR24422:SF10">
    <property type="entry name" value="CHEMOTAXIS PROTEIN METHYLTRANSFERASE 2"/>
    <property type="match status" value="1"/>
</dbReference>
<dbReference type="InterPro" id="IPR000014">
    <property type="entry name" value="PAS"/>
</dbReference>
<dbReference type="CDD" id="cd00130">
    <property type="entry name" value="PAS"/>
    <property type="match status" value="2"/>
</dbReference>
<dbReference type="Pfam" id="PF08448">
    <property type="entry name" value="PAS_4"/>
    <property type="match status" value="1"/>
</dbReference>
<dbReference type="InterPro" id="IPR001610">
    <property type="entry name" value="PAC"/>
</dbReference>
<dbReference type="Proteomes" id="UP000308430">
    <property type="component" value="Unassembled WGS sequence"/>
</dbReference>
<feature type="domain" description="Methyl-accepting transducer" evidence="2">
    <location>
        <begin position="256"/>
        <end position="435"/>
    </location>
</feature>
<dbReference type="InterPro" id="IPR035965">
    <property type="entry name" value="PAS-like_dom_sf"/>
</dbReference>
<evidence type="ECO:0000259" key="2">
    <source>
        <dbReference type="PROSITE" id="PS50111"/>
    </source>
</evidence>
<dbReference type="SUPFAM" id="SSF58104">
    <property type="entry name" value="Methyl-accepting chemotaxis protein (MCP) signaling domain"/>
    <property type="match status" value="1"/>
</dbReference>
<feature type="domain" description="PAC" evidence="3">
    <location>
        <begin position="218"/>
        <end position="270"/>
    </location>
</feature>
<sequence>MFIRKAQCERALALQRDDFEHEIARYRDDLNAIRQNLAYIEFTPEGTILDANDCFLAATGYTLDEIRGQHHRMFCEPAYTASDEYAAFWRNLAQGQPNQSTFGRLTKSRRTIWLEASYFPVRNASGQIVKIIKIASDVTDNHFSLLDKTAMFTALNNSLAVIEFKPDGTILTANENFLRTMGYPLEQIQGKHHSMFCTEAFYRENPDFWKRLADGHFMSDRFDRLNSAGERVWLEATYNPIVDADGKVYKVIKFASDITSRVNAKLDAATAATDASRQTSQIAHEAKEQLDEVVALSDEIARHANEAATVSARLDDQIESINEIVTTIQSIANQTNLLSLNASIEAARAGESGRGFAVVADEVRKLASKTSEATAEISNVAHANTELTQLIALQIDRIHEISTSRQSKVQHVRTRIASVDDSIANLLDVVAHLEE</sequence>
<dbReference type="InterPro" id="IPR050903">
    <property type="entry name" value="Bact_Chemotaxis_MeTrfase"/>
</dbReference>
<dbReference type="GO" id="GO:0016020">
    <property type="term" value="C:membrane"/>
    <property type="evidence" value="ECO:0007669"/>
    <property type="project" value="InterPro"/>
</dbReference>
<evidence type="ECO:0000313" key="5">
    <source>
        <dbReference type="Proteomes" id="UP000308430"/>
    </source>
</evidence>
<keyword evidence="1" id="KW-0807">Transducer</keyword>
<dbReference type="SMART" id="SM00283">
    <property type="entry name" value="MA"/>
    <property type="match status" value="1"/>
</dbReference>
<dbReference type="RefSeq" id="WP_136349459.1">
    <property type="nucleotide sequence ID" value="NZ_SSOC01000006.1"/>
</dbReference>
<dbReference type="PANTHER" id="PTHR24422">
    <property type="entry name" value="CHEMOTAXIS PROTEIN METHYLTRANSFERASE"/>
    <property type="match status" value="1"/>
</dbReference>
<organism evidence="4 5">
    <name type="scientific">Pseudothauera nasutitermitis</name>
    <dbReference type="NCBI Taxonomy" id="2565930"/>
    <lineage>
        <taxon>Bacteria</taxon>
        <taxon>Pseudomonadati</taxon>
        <taxon>Pseudomonadota</taxon>
        <taxon>Betaproteobacteria</taxon>
        <taxon>Rhodocyclales</taxon>
        <taxon>Zoogloeaceae</taxon>
        <taxon>Pseudothauera</taxon>
    </lineage>
</organism>